<proteinExistence type="predicted"/>
<feature type="transmembrane region" description="Helical" evidence="7">
    <location>
        <begin position="227"/>
        <end position="247"/>
    </location>
</feature>
<comment type="caution">
    <text evidence="9">The sequence shown here is derived from an EMBL/GenBank/DDBJ whole genome shotgun (WGS) entry which is preliminary data.</text>
</comment>
<feature type="transmembrane region" description="Helical" evidence="7">
    <location>
        <begin position="287"/>
        <end position="306"/>
    </location>
</feature>
<evidence type="ECO:0000256" key="7">
    <source>
        <dbReference type="SAM" id="Phobius"/>
    </source>
</evidence>
<evidence type="ECO:0000256" key="5">
    <source>
        <dbReference type="ARBA" id="ARBA00022989"/>
    </source>
</evidence>
<dbReference type="GO" id="GO:0005886">
    <property type="term" value="C:plasma membrane"/>
    <property type="evidence" value="ECO:0007669"/>
    <property type="project" value="UniProtKB-SubCell"/>
</dbReference>
<keyword evidence="6 7" id="KW-0472">Membrane</keyword>
<reference evidence="9" key="1">
    <citation type="journal article" date="2014" name="Front. Microbiol.">
        <title>High frequency of phylogenetically diverse reductive dehalogenase-homologous genes in deep subseafloor sedimentary metagenomes.</title>
        <authorList>
            <person name="Kawai M."/>
            <person name="Futagami T."/>
            <person name="Toyoda A."/>
            <person name="Takaki Y."/>
            <person name="Nishi S."/>
            <person name="Hori S."/>
            <person name="Arai W."/>
            <person name="Tsubouchi T."/>
            <person name="Morono Y."/>
            <person name="Uchiyama I."/>
            <person name="Ito T."/>
            <person name="Fujiyama A."/>
            <person name="Inagaki F."/>
            <person name="Takami H."/>
        </authorList>
    </citation>
    <scope>NUCLEOTIDE SEQUENCE</scope>
    <source>
        <strain evidence="9">Expedition CK06-06</strain>
    </source>
</reference>
<accession>X0ZL15</accession>
<feature type="transmembrane region" description="Helical" evidence="7">
    <location>
        <begin position="162"/>
        <end position="179"/>
    </location>
</feature>
<evidence type="ECO:0000259" key="8">
    <source>
        <dbReference type="PROSITE" id="PS50850"/>
    </source>
</evidence>
<dbReference type="PROSITE" id="PS50850">
    <property type="entry name" value="MFS"/>
    <property type="match status" value="1"/>
</dbReference>
<gene>
    <name evidence="9" type="ORF">S01H4_08498</name>
</gene>
<dbReference type="SUPFAM" id="SSF103473">
    <property type="entry name" value="MFS general substrate transporter"/>
    <property type="match status" value="1"/>
</dbReference>
<comment type="subcellular location">
    <subcellularLocation>
        <location evidence="1">Cell membrane</location>
        <topology evidence="1">Multi-pass membrane protein</topology>
    </subcellularLocation>
</comment>
<keyword evidence="4 7" id="KW-0812">Transmembrane</keyword>
<evidence type="ECO:0000256" key="3">
    <source>
        <dbReference type="ARBA" id="ARBA00022475"/>
    </source>
</evidence>
<keyword evidence="3" id="KW-1003">Cell membrane</keyword>
<protein>
    <recommendedName>
        <fullName evidence="8">Major facilitator superfamily (MFS) profile domain-containing protein</fullName>
    </recommendedName>
</protein>
<evidence type="ECO:0000256" key="4">
    <source>
        <dbReference type="ARBA" id="ARBA00022692"/>
    </source>
</evidence>
<evidence type="ECO:0000256" key="6">
    <source>
        <dbReference type="ARBA" id="ARBA00023136"/>
    </source>
</evidence>
<dbReference type="AlphaFoldDB" id="X0ZL15"/>
<dbReference type="InterPro" id="IPR020846">
    <property type="entry name" value="MFS_dom"/>
</dbReference>
<dbReference type="InterPro" id="IPR036259">
    <property type="entry name" value="MFS_trans_sf"/>
</dbReference>
<evidence type="ECO:0000256" key="1">
    <source>
        <dbReference type="ARBA" id="ARBA00004651"/>
    </source>
</evidence>
<keyword evidence="2" id="KW-0813">Transport</keyword>
<organism evidence="9">
    <name type="scientific">marine sediment metagenome</name>
    <dbReference type="NCBI Taxonomy" id="412755"/>
    <lineage>
        <taxon>unclassified sequences</taxon>
        <taxon>metagenomes</taxon>
        <taxon>ecological metagenomes</taxon>
    </lineage>
</organism>
<feature type="non-terminal residue" evidence="9">
    <location>
        <position position="1"/>
    </location>
</feature>
<feature type="transmembrane region" description="Helical" evidence="7">
    <location>
        <begin position="253"/>
        <end position="275"/>
    </location>
</feature>
<name>X0ZL15_9ZZZZ</name>
<feature type="transmembrane region" description="Helical" evidence="7">
    <location>
        <begin position="199"/>
        <end position="220"/>
    </location>
</feature>
<dbReference type="EMBL" id="BART01002923">
    <property type="protein sequence ID" value="GAG70109.1"/>
    <property type="molecule type" value="Genomic_DNA"/>
</dbReference>
<dbReference type="Pfam" id="PF07690">
    <property type="entry name" value="MFS_1"/>
    <property type="match status" value="1"/>
</dbReference>
<dbReference type="PANTHER" id="PTHR23517">
    <property type="entry name" value="RESISTANCE PROTEIN MDTM, PUTATIVE-RELATED-RELATED"/>
    <property type="match status" value="1"/>
</dbReference>
<sequence length="346" mass="38546">GLIVGGRLADWLGRKKIFLFFQGMAAICFIPCAFLNNSLLIPRLLILSAFFLGAAQPASTAMTADLTNPNNRKAAFSLLYLGNNIGFAVGPLIAGFLYNNYLMWIFLGDAATTFASLVLVYLFIKETLPSKEKIEESFKLENNYERAEKGNLWQVLWKRPRLLLFTLISLIYSFVYAQTTFSIPIQVIELFGDKGPKMFGVIMTTNALVVSCLTIIIISLTHKIKPVLNVALAGALYAIGFGMIFFINGLPWLLFSTIIWSIGEILVTTNTNVYIANHTPMSHRGRFNAVIPVIMGAGFALGPLISGDYIRKYGINNIWPVIGFLSVVAAVLMYFLYFSEKKRKKF</sequence>
<dbReference type="InterPro" id="IPR050171">
    <property type="entry name" value="MFS_Transporters"/>
</dbReference>
<feature type="domain" description="Major facilitator superfamily (MFS) profile" evidence="8">
    <location>
        <begin position="1"/>
        <end position="341"/>
    </location>
</feature>
<feature type="transmembrane region" description="Helical" evidence="7">
    <location>
        <begin position="17"/>
        <end position="39"/>
    </location>
</feature>
<evidence type="ECO:0000313" key="9">
    <source>
        <dbReference type="EMBL" id="GAG70109.1"/>
    </source>
</evidence>
<feature type="transmembrane region" description="Helical" evidence="7">
    <location>
        <begin position="78"/>
        <end position="98"/>
    </location>
</feature>
<dbReference type="Gene3D" id="1.20.1250.20">
    <property type="entry name" value="MFS general substrate transporter like domains"/>
    <property type="match status" value="1"/>
</dbReference>
<dbReference type="GO" id="GO:0022857">
    <property type="term" value="F:transmembrane transporter activity"/>
    <property type="evidence" value="ECO:0007669"/>
    <property type="project" value="InterPro"/>
</dbReference>
<feature type="transmembrane region" description="Helical" evidence="7">
    <location>
        <begin position="318"/>
        <end position="338"/>
    </location>
</feature>
<keyword evidence="5 7" id="KW-1133">Transmembrane helix</keyword>
<dbReference type="InterPro" id="IPR011701">
    <property type="entry name" value="MFS"/>
</dbReference>
<feature type="transmembrane region" description="Helical" evidence="7">
    <location>
        <begin position="104"/>
        <end position="124"/>
    </location>
</feature>
<dbReference type="PANTHER" id="PTHR23517:SF14">
    <property type="entry name" value="PUTATIVE-RELATED"/>
    <property type="match status" value="1"/>
</dbReference>
<evidence type="ECO:0000256" key="2">
    <source>
        <dbReference type="ARBA" id="ARBA00022448"/>
    </source>
</evidence>